<organism evidence="2 3">
    <name type="scientific">Rozella allomycis (strain CSF55)</name>
    <dbReference type="NCBI Taxonomy" id="988480"/>
    <lineage>
        <taxon>Eukaryota</taxon>
        <taxon>Fungi</taxon>
        <taxon>Fungi incertae sedis</taxon>
        <taxon>Cryptomycota</taxon>
        <taxon>Cryptomycota incertae sedis</taxon>
        <taxon>Rozella</taxon>
    </lineage>
</organism>
<proteinExistence type="predicted"/>
<protein>
    <recommendedName>
        <fullName evidence="4">F-box domain-containing protein</fullName>
    </recommendedName>
</protein>
<evidence type="ECO:0000313" key="2">
    <source>
        <dbReference type="EMBL" id="RKP21397.1"/>
    </source>
</evidence>
<gene>
    <name evidence="2" type="ORF">ROZALSC1DRAFT_20560</name>
</gene>
<dbReference type="AlphaFoldDB" id="A0A4P9YNW0"/>
<evidence type="ECO:0008006" key="4">
    <source>
        <dbReference type="Google" id="ProtNLM"/>
    </source>
</evidence>
<accession>A0A4P9YNW0</accession>
<feature type="signal peptide" evidence="1">
    <location>
        <begin position="1"/>
        <end position="16"/>
    </location>
</feature>
<name>A0A4P9YNW0_ROZAC</name>
<sequence length="225" mass="26529">MNIIVLLFLVARSAFATDVSTKHSKETLPFDIYDRINDFADVKTSARFRSAKKYLYRSLKLHPDVLFHWFGKCGPFFNGVNCGQSAIKKFYSKYKNVMDPNDNFGNNNISKEDFIGMLIKRREFTPFNCYIYNAESKLRAIHPLEYSFKLVVPFLEDDNEKVDLLSTLQIHNNINESSRLSCFKIVFHSILDPQKRETFQYAEEMKPNKVNFEKRKKMRELLDNY</sequence>
<reference evidence="3" key="1">
    <citation type="journal article" date="2018" name="Nat. Microbiol.">
        <title>Leveraging single-cell genomics to expand the fungal tree of life.</title>
        <authorList>
            <person name="Ahrendt S.R."/>
            <person name="Quandt C.A."/>
            <person name="Ciobanu D."/>
            <person name="Clum A."/>
            <person name="Salamov A."/>
            <person name="Andreopoulos B."/>
            <person name="Cheng J.F."/>
            <person name="Woyke T."/>
            <person name="Pelin A."/>
            <person name="Henrissat B."/>
            <person name="Reynolds N.K."/>
            <person name="Benny G.L."/>
            <person name="Smith M.E."/>
            <person name="James T.Y."/>
            <person name="Grigoriev I.V."/>
        </authorList>
    </citation>
    <scope>NUCLEOTIDE SEQUENCE [LARGE SCALE GENOMIC DNA]</scope>
    <source>
        <strain evidence="3">CSF55</strain>
    </source>
</reference>
<evidence type="ECO:0000256" key="1">
    <source>
        <dbReference type="SAM" id="SignalP"/>
    </source>
</evidence>
<evidence type="ECO:0000313" key="3">
    <source>
        <dbReference type="Proteomes" id="UP000281549"/>
    </source>
</evidence>
<dbReference type="EMBL" id="ML004959">
    <property type="protein sequence ID" value="RKP21397.1"/>
    <property type="molecule type" value="Genomic_DNA"/>
</dbReference>
<dbReference type="Proteomes" id="UP000281549">
    <property type="component" value="Unassembled WGS sequence"/>
</dbReference>
<feature type="chain" id="PRO_5020712868" description="F-box domain-containing protein" evidence="1">
    <location>
        <begin position="17"/>
        <end position="225"/>
    </location>
</feature>
<keyword evidence="1" id="KW-0732">Signal</keyword>